<dbReference type="HOGENOM" id="CLU_573381_0_0_10"/>
<dbReference type="Proteomes" id="UP000007519">
    <property type="component" value="Chromosome"/>
</dbReference>
<feature type="region of interest" description="Disordered" evidence="1">
    <location>
        <begin position="392"/>
        <end position="429"/>
    </location>
</feature>
<name>H6L087_SAPGL</name>
<dbReference type="KEGG" id="sgn:SGRA_3527"/>
<feature type="signal peptide" evidence="2">
    <location>
        <begin position="1"/>
        <end position="19"/>
    </location>
</feature>
<dbReference type="STRING" id="984262.SGRA_3527"/>
<evidence type="ECO:0000259" key="3">
    <source>
        <dbReference type="Pfam" id="PF03781"/>
    </source>
</evidence>
<dbReference type="InterPro" id="IPR005532">
    <property type="entry name" value="SUMF_dom"/>
</dbReference>
<evidence type="ECO:0000256" key="2">
    <source>
        <dbReference type="SAM" id="SignalP"/>
    </source>
</evidence>
<evidence type="ECO:0000256" key="1">
    <source>
        <dbReference type="SAM" id="MobiDB-lite"/>
    </source>
</evidence>
<protein>
    <recommendedName>
        <fullName evidence="3">Sulfatase-modifying factor enzyme-like domain-containing protein</fullName>
    </recommendedName>
</protein>
<keyword evidence="5" id="KW-1185">Reference proteome</keyword>
<dbReference type="RefSeq" id="WP_015693842.1">
    <property type="nucleotide sequence ID" value="NC_016940.1"/>
</dbReference>
<dbReference type="InterPro" id="IPR016187">
    <property type="entry name" value="CTDL_fold"/>
</dbReference>
<feature type="compositionally biased region" description="Polar residues" evidence="1">
    <location>
        <begin position="404"/>
        <end position="417"/>
    </location>
</feature>
<keyword evidence="2" id="KW-0732">Signal</keyword>
<dbReference type="Pfam" id="PF03781">
    <property type="entry name" value="FGE-sulfatase"/>
    <property type="match status" value="1"/>
</dbReference>
<feature type="chain" id="PRO_5003604531" description="Sulfatase-modifying factor enzyme-like domain-containing protein" evidence="2">
    <location>
        <begin position="20"/>
        <end position="474"/>
    </location>
</feature>
<accession>H6L087</accession>
<dbReference type="OrthoDB" id="662753at2"/>
<dbReference type="AlphaFoldDB" id="H6L087"/>
<evidence type="ECO:0000313" key="5">
    <source>
        <dbReference type="Proteomes" id="UP000007519"/>
    </source>
</evidence>
<dbReference type="SUPFAM" id="SSF56436">
    <property type="entry name" value="C-type lectin-like"/>
    <property type="match status" value="1"/>
</dbReference>
<evidence type="ECO:0000313" key="4">
    <source>
        <dbReference type="EMBL" id="AFC26251.1"/>
    </source>
</evidence>
<dbReference type="EMBL" id="CP002831">
    <property type="protein sequence ID" value="AFC26251.1"/>
    <property type="molecule type" value="Genomic_DNA"/>
</dbReference>
<feature type="domain" description="Sulfatase-modifying factor enzyme-like" evidence="3">
    <location>
        <begin position="213"/>
        <end position="473"/>
    </location>
</feature>
<sequence length="474" mass="50920">MKQLLPLLLFCSLSFGLWANNLQISNVTLTNDSTLTFSISWENSWRLDGTPPYNHDAVWLFVKKRDCASSQWSHADLSATVGDHSTGSPLEAYVDGKDSSSVAKGIFVRRKTDGVGNISSVSVSLRMVGLVPGQFDFRVFGIEMVNIPEGAFYLGDGGSSGSSFREGAATTPYQVTSEGAIAYGNTAGKLYAASRALTATIAADFPKGFAEVYCMKYEISQGQYVDFVNSLQSDQGNTRRITGTVASRNNITGNWPVIQANTPHRAMANLGWADLLAYLDWAALRPMTEFEYEKICRGPVTPVAGEYAWGTALVTDANTLVTDGTATETASNAVTPGAGLCNYNNNTVLGPMRCGYAAKPGTSRQQAGATYYGVMDMSGNVCEQVVHSYSDGKDYKGEPGDGEISTTPNAGHANQASWPRPEAAISTSSAPGRMLRGGSYYMTLVYLRVSERYYGTTYADDGTRANYVGGRGVR</sequence>
<dbReference type="InterPro" id="IPR042095">
    <property type="entry name" value="SUMF_sf"/>
</dbReference>
<organism evidence="4 5">
    <name type="scientific">Saprospira grandis (strain Lewin)</name>
    <dbReference type="NCBI Taxonomy" id="984262"/>
    <lineage>
        <taxon>Bacteria</taxon>
        <taxon>Pseudomonadati</taxon>
        <taxon>Bacteroidota</taxon>
        <taxon>Saprospiria</taxon>
        <taxon>Saprospirales</taxon>
        <taxon>Saprospiraceae</taxon>
        <taxon>Saprospira</taxon>
    </lineage>
</organism>
<gene>
    <name evidence="4" type="ordered locus">SGRA_3527</name>
</gene>
<proteinExistence type="predicted"/>
<dbReference type="Gene3D" id="3.90.1580.10">
    <property type="entry name" value="paralog of FGE (formylglycine-generating enzyme)"/>
    <property type="match status" value="1"/>
</dbReference>
<reference evidence="4 5" key="1">
    <citation type="journal article" date="2012" name="Stand. Genomic Sci.">
        <title>Complete genome sequencing and analysis of Saprospira grandis str. Lewin, a predatory marine bacterium.</title>
        <authorList>
            <person name="Saw J.H."/>
            <person name="Yuryev A."/>
            <person name="Kanbe M."/>
            <person name="Hou S."/>
            <person name="Young A.G."/>
            <person name="Aizawa S."/>
            <person name="Alam M."/>
        </authorList>
    </citation>
    <scope>NUCLEOTIDE SEQUENCE [LARGE SCALE GENOMIC DNA]</scope>
    <source>
        <strain evidence="4 5">Lewin</strain>
    </source>
</reference>
<dbReference type="eggNOG" id="COG1262">
    <property type="taxonomic scope" value="Bacteria"/>
</dbReference>